<evidence type="ECO:0000313" key="1">
    <source>
        <dbReference type="EMBL" id="JAE08949.1"/>
    </source>
</evidence>
<reference evidence="1" key="2">
    <citation type="journal article" date="2015" name="Data Brief">
        <title>Shoot transcriptome of the giant reed, Arundo donax.</title>
        <authorList>
            <person name="Barrero R.A."/>
            <person name="Guerrero F.D."/>
            <person name="Moolhuijzen P."/>
            <person name="Goolsby J.A."/>
            <person name="Tidwell J."/>
            <person name="Bellgard S.E."/>
            <person name="Bellgard M.I."/>
        </authorList>
    </citation>
    <scope>NUCLEOTIDE SEQUENCE</scope>
    <source>
        <tissue evidence="1">Shoot tissue taken approximately 20 cm above the soil surface</tissue>
    </source>
</reference>
<reference evidence="1" key="1">
    <citation type="submission" date="2014-09" db="EMBL/GenBank/DDBJ databases">
        <authorList>
            <person name="Magalhaes I.L.F."/>
            <person name="Oliveira U."/>
            <person name="Santos F.R."/>
            <person name="Vidigal T.H.D.A."/>
            <person name="Brescovit A.D."/>
            <person name="Santos A.J."/>
        </authorList>
    </citation>
    <scope>NUCLEOTIDE SEQUENCE</scope>
    <source>
        <tissue evidence="1">Shoot tissue taken approximately 20 cm above the soil surface</tissue>
    </source>
</reference>
<organism evidence="1">
    <name type="scientific">Arundo donax</name>
    <name type="common">Giant reed</name>
    <name type="synonym">Donax arundinaceus</name>
    <dbReference type="NCBI Taxonomy" id="35708"/>
    <lineage>
        <taxon>Eukaryota</taxon>
        <taxon>Viridiplantae</taxon>
        <taxon>Streptophyta</taxon>
        <taxon>Embryophyta</taxon>
        <taxon>Tracheophyta</taxon>
        <taxon>Spermatophyta</taxon>
        <taxon>Magnoliopsida</taxon>
        <taxon>Liliopsida</taxon>
        <taxon>Poales</taxon>
        <taxon>Poaceae</taxon>
        <taxon>PACMAD clade</taxon>
        <taxon>Arundinoideae</taxon>
        <taxon>Arundineae</taxon>
        <taxon>Arundo</taxon>
    </lineage>
</organism>
<proteinExistence type="predicted"/>
<dbReference type="AlphaFoldDB" id="A0A0A9FCK5"/>
<sequence>MWKLVHLIFGSFYGFKLRIFYFHNNDRYISFY</sequence>
<dbReference type="EMBL" id="GBRH01188947">
    <property type="protein sequence ID" value="JAE08949.1"/>
    <property type="molecule type" value="Transcribed_RNA"/>
</dbReference>
<name>A0A0A9FCK5_ARUDO</name>
<accession>A0A0A9FCK5</accession>
<protein>
    <submittedName>
        <fullName evidence="1">Uncharacterized protein</fullName>
    </submittedName>
</protein>